<dbReference type="InterPro" id="IPR004681">
    <property type="entry name" value="TRAP_DctM"/>
</dbReference>
<dbReference type="PANTHER" id="PTHR33362">
    <property type="entry name" value="SIALIC ACID TRAP TRANSPORTER PERMEASE PROTEIN SIAT-RELATED"/>
    <property type="match status" value="1"/>
</dbReference>
<organism evidence="9 10">
    <name type="scientific">Pseudosulfitobacter pseudonitzschiae</name>
    <dbReference type="NCBI Taxonomy" id="1402135"/>
    <lineage>
        <taxon>Bacteria</taxon>
        <taxon>Pseudomonadati</taxon>
        <taxon>Pseudomonadota</taxon>
        <taxon>Alphaproteobacteria</taxon>
        <taxon>Rhodobacterales</taxon>
        <taxon>Roseobacteraceae</taxon>
        <taxon>Pseudosulfitobacter</taxon>
    </lineage>
</organism>
<keyword evidence="10" id="KW-1185">Reference proteome</keyword>
<sequence>MDPLILALLGFCAMMLLIALHVPIGISMALVGVTGFAQVVGWGPALSLMASEPASAMSSLDLAVIPLFMLMGSLAAAGGLATDVYDMAGALFGHRRGGLATTTIVASAGFGAICGSGVATTATFGRVAMPEMLSRNYRPSLASGAIAAGGTLGIIVPPSAMMILYAVLTEQSVLELFSAAIIPAMLAVVFYAVAVQVTVWRDPEAAPRSEKLPLPARLAAIGRAWGVILLAVVVLGGIYSGIFTVNEAAAIGVVIAFFFALMRKRLDRATFLRVMAEASGSTAMIYLMVFGATIFSYFVSVTGGAQFIVSLISENSISPVAVIFGILLLYIFLGAFFDEVAAMVITLPFVIPVIQGFGYDLVWWGIINVVVIGIGMITPPIGINVMLLNSMYRDIRITTIYRGIVPFLLADLVRLVVLVLFPPLTLWLPSVLG</sequence>
<dbReference type="Pfam" id="PF06808">
    <property type="entry name" value="DctM"/>
    <property type="match status" value="1"/>
</dbReference>
<comment type="subunit">
    <text evidence="7">The complex comprises the extracytoplasmic solute receptor protein and the two transmembrane proteins.</text>
</comment>
<comment type="subcellular location">
    <subcellularLocation>
        <location evidence="1 7">Cell inner membrane</location>
        <topology evidence="1 7">Multi-pass membrane protein</topology>
    </subcellularLocation>
</comment>
<evidence type="ECO:0000256" key="6">
    <source>
        <dbReference type="ARBA" id="ARBA00023136"/>
    </source>
</evidence>
<feature type="transmembrane region" description="Helical" evidence="7">
    <location>
        <begin position="315"/>
        <end position="333"/>
    </location>
</feature>
<gene>
    <name evidence="9" type="ORF">SUH3_21600</name>
</gene>
<comment type="similarity">
    <text evidence="7">Belongs to the TRAP transporter large permease family.</text>
</comment>
<feature type="transmembrane region" description="Helical" evidence="7">
    <location>
        <begin position="180"/>
        <end position="200"/>
    </location>
</feature>
<feature type="transmembrane region" description="Helical" evidence="7">
    <location>
        <begin position="62"/>
        <end position="82"/>
    </location>
</feature>
<evidence type="ECO:0000256" key="1">
    <source>
        <dbReference type="ARBA" id="ARBA00004429"/>
    </source>
</evidence>
<feature type="transmembrane region" description="Helical" evidence="7">
    <location>
        <begin position="102"/>
        <end position="124"/>
    </location>
</feature>
<feature type="transmembrane region" description="Helical" evidence="7">
    <location>
        <begin position="340"/>
        <end position="357"/>
    </location>
</feature>
<feature type="transmembrane region" description="Helical" evidence="7">
    <location>
        <begin position="145"/>
        <end position="168"/>
    </location>
</feature>
<feature type="transmembrane region" description="Helical" evidence="7">
    <location>
        <begin position="283"/>
        <end position="309"/>
    </location>
</feature>
<accession>A0A073JCZ1</accession>
<name>A0A073JCZ1_9RHOB</name>
<reference evidence="9 10" key="1">
    <citation type="submission" date="2014-01" db="EMBL/GenBank/DDBJ databases">
        <title>Sulfitobacter sp. H3 (MCCC 1A00686) Genome Sequencing.</title>
        <authorList>
            <person name="Lai Q."/>
            <person name="Hong Z."/>
        </authorList>
    </citation>
    <scope>NUCLEOTIDE SEQUENCE [LARGE SCALE GENOMIC DNA]</scope>
    <source>
        <strain evidence="9 10">H3</strain>
    </source>
</reference>
<evidence type="ECO:0000256" key="5">
    <source>
        <dbReference type="ARBA" id="ARBA00022989"/>
    </source>
</evidence>
<keyword evidence="7" id="KW-0813">Transport</keyword>
<protein>
    <recommendedName>
        <fullName evidence="7">TRAP transporter large permease protein</fullName>
    </recommendedName>
</protein>
<keyword evidence="6 7" id="KW-0472">Membrane</keyword>
<feature type="transmembrane region" description="Helical" evidence="7">
    <location>
        <begin position="29"/>
        <end position="50"/>
    </location>
</feature>
<feature type="domain" description="TRAP C4-dicarboxylate transport system permease DctM subunit" evidence="8">
    <location>
        <begin position="11"/>
        <end position="423"/>
    </location>
</feature>
<dbReference type="OrthoDB" id="9790209at2"/>
<evidence type="ECO:0000256" key="4">
    <source>
        <dbReference type="ARBA" id="ARBA00022692"/>
    </source>
</evidence>
<dbReference type="Proteomes" id="UP000027746">
    <property type="component" value="Unassembled WGS sequence"/>
</dbReference>
<evidence type="ECO:0000259" key="8">
    <source>
        <dbReference type="Pfam" id="PF06808"/>
    </source>
</evidence>
<keyword evidence="3 7" id="KW-0997">Cell inner membrane</keyword>
<dbReference type="RefSeq" id="WP_037926930.1">
    <property type="nucleotide sequence ID" value="NZ_FQVP01000002.1"/>
</dbReference>
<evidence type="ECO:0000256" key="7">
    <source>
        <dbReference type="RuleBase" id="RU369079"/>
    </source>
</evidence>
<evidence type="ECO:0000256" key="2">
    <source>
        <dbReference type="ARBA" id="ARBA00022475"/>
    </source>
</evidence>
<dbReference type="NCBIfam" id="TIGR00786">
    <property type="entry name" value="dctM"/>
    <property type="match status" value="1"/>
</dbReference>
<dbReference type="PIRSF" id="PIRSF006066">
    <property type="entry name" value="HI0050"/>
    <property type="match status" value="1"/>
</dbReference>
<dbReference type="AlphaFoldDB" id="A0A073JCZ1"/>
<keyword evidence="5 7" id="KW-1133">Transmembrane helix</keyword>
<comment type="function">
    <text evidence="7">Part of the tripartite ATP-independent periplasmic (TRAP) transport system.</text>
</comment>
<evidence type="ECO:0000313" key="9">
    <source>
        <dbReference type="EMBL" id="KEJ95582.1"/>
    </source>
</evidence>
<feature type="transmembrane region" description="Helical" evidence="7">
    <location>
        <begin position="245"/>
        <end position="262"/>
    </location>
</feature>
<keyword evidence="4 7" id="KW-0812">Transmembrane</keyword>
<feature type="transmembrane region" description="Helical" evidence="7">
    <location>
        <begin position="363"/>
        <end position="388"/>
    </location>
</feature>
<feature type="transmembrane region" description="Helical" evidence="7">
    <location>
        <begin position="220"/>
        <end position="239"/>
    </location>
</feature>
<comment type="caution">
    <text evidence="9">The sequence shown here is derived from an EMBL/GenBank/DDBJ whole genome shotgun (WGS) entry which is preliminary data.</text>
</comment>
<feature type="transmembrane region" description="Helical" evidence="7">
    <location>
        <begin position="400"/>
        <end position="421"/>
    </location>
</feature>
<proteinExistence type="inferred from homology"/>
<dbReference type="GO" id="GO:0022857">
    <property type="term" value="F:transmembrane transporter activity"/>
    <property type="evidence" value="ECO:0007669"/>
    <property type="project" value="UniProtKB-UniRule"/>
</dbReference>
<dbReference type="GO" id="GO:0005886">
    <property type="term" value="C:plasma membrane"/>
    <property type="evidence" value="ECO:0007669"/>
    <property type="project" value="UniProtKB-SubCell"/>
</dbReference>
<dbReference type="InterPro" id="IPR010656">
    <property type="entry name" value="DctM"/>
</dbReference>
<evidence type="ECO:0000313" key="10">
    <source>
        <dbReference type="Proteomes" id="UP000027746"/>
    </source>
</evidence>
<dbReference type="PANTHER" id="PTHR33362:SF5">
    <property type="entry name" value="C4-DICARBOXYLATE TRAP TRANSPORTER LARGE PERMEASE PROTEIN DCTM"/>
    <property type="match status" value="1"/>
</dbReference>
<keyword evidence="2" id="KW-1003">Cell membrane</keyword>
<evidence type="ECO:0000256" key="3">
    <source>
        <dbReference type="ARBA" id="ARBA00022519"/>
    </source>
</evidence>
<dbReference type="EMBL" id="JAMD01000006">
    <property type="protein sequence ID" value="KEJ95582.1"/>
    <property type="molecule type" value="Genomic_DNA"/>
</dbReference>